<dbReference type="AlphaFoldDB" id="A0A9P6AFT6"/>
<dbReference type="OrthoDB" id="2626367at2759"/>
<gene>
    <name evidence="1" type="ORF">BS47DRAFT_596474</name>
</gene>
<accession>A0A9P6AFT6</accession>
<sequence length="316" mass="35117">MFLLKLPLRDVFELLRCTYCCQVQSLSRLKLGFGPGFAFRSCGRHVDVDDEDPRELPDRDIAGSVLRYLGNVVAWRRAILYVYRGVQKHMGDISLTLVLTPAPVSRRACAPVNPIVARAILKAFDSLGIEDPHRRSLLTETVNNKLPTQTAFTGTVHCEASLMGLIISSVVDVGPLPNYLTKETVEGAFKGLTTETGFATIGVGKKCCWCCAWLAKRLHIAHPEIKFDIPRSHGQMYPWALPPVGVTVEDALALEGELEGILDRVVRRVVEEISISNALSQTSTTLDSIFLGDEPNFGLEHEAKLVSFVKREWEWD</sequence>
<dbReference type="Pfam" id="PF14441">
    <property type="entry name" value="OTT_1508_deam"/>
    <property type="match status" value="1"/>
</dbReference>
<evidence type="ECO:0000313" key="2">
    <source>
        <dbReference type="Proteomes" id="UP000886523"/>
    </source>
</evidence>
<dbReference type="Proteomes" id="UP000886523">
    <property type="component" value="Unassembled WGS sequence"/>
</dbReference>
<dbReference type="InterPro" id="IPR027796">
    <property type="entry name" value="OTT_1508_deam-like"/>
</dbReference>
<proteinExistence type="predicted"/>
<keyword evidence="2" id="KW-1185">Reference proteome</keyword>
<reference evidence="1" key="1">
    <citation type="journal article" date="2020" name="Nat. Commun.">
        <title>Large-scale genome sequencing of mycorrhizal fungi provides insights into the early evolution of symbiotic traits.</title>
        <authorList>
            <person name="Miyauchi S."/>
            <person name="Kiss E."/>
            <person name="Kuo A."/>
            <person name="Drula E."/>
            <person name="Kohler A."/>
            <person name="Sanchez-Garcia M."/>
            <person name="Morin E."/>
            <person name="Andreopoulos B."/>
            <person name="Barry K.W."/>
            <person name="Bonito G."/>
            <person name="Buee M."/>
            <person name="Carver A."/>
            <person name="Chen C."/>
            <person name="Cichocki N."/>
            <person name="Clum A."/>
            <person name="Culley D."/>
            <person name="Crous P.W."/>
            <person name="Fauchery L."/>
            <person name="Girlanda M."/>
            <person name="Hayes R.D."/>
            <person name="Keri Z."/>
            <person name="LaButti K."/>
            <person name="Lipzen A."/>
            <person name="Lombard V."/>
            <person name="Magnuson J."/>
            <person name="Maillard F."/>
            <person name="Murat C."/>
            <person name="Nolan M."/>
            <person name="Ohm R.A."/>
            <person name="Pangilinan J."/>
            <person name="Pereira M.F."/>
            <person name="Perotto S."/>
            <person name="Peter M."/>
            <person name="Pfister S."/>
            <person name="Riley R."/>
            <person name="Sitrit Y."/>
            <person name="Stielow J.B."/>
            <person name="Szollosi G."/>
            <person name="Zifcakova L."/>
            <person name="Stursova M."/>
            <person name="Spatafora J.W."/>
            <person name="Tedersoo L."/>
            <person name="Vaario L.M."/>
            <person name="Yamada A."/>
            <person name="Yan M."/>
            <person name="Wang P."/>
            <person name="Xu J."/>
            <person name="Bruns T."/>
            <person name="Baldrian P."/>
            <person name="Vilgalys R."/>
            <person name="Dunand C."/>
            <person name="Henrissat B."/>
            <person name="Grigoriev I.V."/>
            <person name="Hibbett D."/>
            <person name="Nagy L.G."/>
            <person name="Martin F.M."/>
        </authorList>
    </citation>
    <scope>NUCLEOTIDE SEQUENCE</scope>
    <source>
        <strain evidence="1">UP504</strain>
    </source>
</reference>
<name>A0A9P6AFT6_9AGAM</name>
<dbReference type="EMBL" id="MU129178">
    <property type="protein sequence ID" value="KAF9505023.1"/>
    <property type="molecule type" value="Genomic_DNA"/>
</dbReference>
<evidence type="ECO:0000313" key="1">
    <source>
        <dbReference type="EMBL" id="KAF9505023.1"/>
    </source>
</evidence>
<organism evidence="1 2">
    <name type="scientific">Hydnum rufescens UP504</name>
    <dbReference type="NCBI Taxonomy" id="1448309"/>
    <lineage>
        <taxon>Eukaryota</taxon>
        <taxon>Fungi</taxon>
        <taxon>Dikarya</taxon>
        <taxon>Basidiomycota</taxon>
        <taxon>Agaricomycotina</taxon>
        <taxon>Agaricomycetes</taxon>
        <taxon>Cantharellales</taxon>
        <taxon>Hydnaceae</taxon>
        <taxon>Hydnum</taxon>
    </lineage>
</organism>
<comment type="caution">
    <text evidence="1">The sequence shown here is derived from an EMBL/GenBank/DDBJ whole genome shotgun (WGS) entry which is preliminary data.</text>
</comment>
<protein>
    <submittedName>
        <fullName evidence="1">Uncharacterized protein</fullName>
    </submittedName>
</protein>